<proteinExistence type="predicted"/>
<accession>A0A1X7SFV0</accession>
<dbReference type="EnsemblMetazoa" id="Aqu2.1.00962_001">
    <property type="protein sequence ID" value="Aqu2.1.00962_001"/>
    <property type="gene ID" value="Aqu2.1.00962"/>
</dbReference>
<reference evidence="1" key="1">
    <citation type="submission" date="2017-05" db="UniProtKB">
        <authorList>
            <consortium name="EnsemblMetazoa"/>
        </authorList>
    </citation>
    <scope>IDENTIFICATION</scope>
</reference>
<dbReference type="InParanoid" id="A0A1X7SFV0"/>
<dbReference type="AlphaFoldDB" id="A0A1X7SFV0"/>
<sequence length="127" mass="14139">MGVVNISIQIPSKFRYRYESIPIQKHPQYVLGDQSVPSSICVLFPLVFAGNDDGTVVIRAPTYTTAAMGTDNEGGYCQPVIHVETSGATQHSTVNDWHGKIQLKDMIPQVVLLLLLKTIFIHLRIIY</sequence>
<name>A0A1X7SFV0_AMPQE</name>
<organism evidence="1">
    <name type="scientific">Amphimedon queenslandica</name>
    <name type="common">Sponge</name>
    <dbReference type="NCBI Taxonomy" id="400682"/>
    <lineage>
        <taxon>Eukaryota</taxon>
        <taxon>Metazoa</taxon>
        <taxon>Porifera</taxon>
        <taxon>Demospongiae</taxon>
        <taxon>Heteroscleromorpha</taxon>
        <taxon>Haplosclerida</taxon>
        <taxon>Niphatidae</taxon>
        <taxon>Amphimedon</taxon>
    </lineage>
</organism>
<protein>
    <submittedName>
        <fullName evidence="1">Uncharacterized protein</fullName>
    </submittedName>
</protein>
<evidence type="ECO:0000313" key="1">
    <source>
        <dbReference type="EnsemblMetazoa" id="Aqu2.1.00962_001"/>
    </source>
</evidence>